<protein>
    <submittedName>
        <fullName evidence="4">Pirin family protein</fullName>
    </submittedName>
</protein>
<dbReference type="Pfam" id="PF02678">
    <property type="entry name" value="Pirin"/>
    <property type="match status" value="1"/>
</dbReference>
<reference evidence="4" key="1">
    <citation type="submission" date="2021-03" db="EMBL/GenBank/DDBJ databases">
        <title>Acanthopleuribacteraceae sp. M133.</title>
        <authorList>
            <person name="Wang G."/>
        </authorList>
    </citation>
    <scope>NUCLEOTIDE SEQUENCE</scope>
    <source>
        <strain evidence="4">M133</strain>
    </source>
</reference>
<evidence type="ECO:0000256" key="1">
    <source>
        <dbReference type="ARBA" id="ARBA00008416"/>
    </source>
</evidence>
<accession>A0A8A4THT8</accession>
<proteinExistence type="inferred from homology"/>
<dbReference type="Gene3D" id="2.60.120.10">
    <property type="entry name" value="Jelly Rolls"/>
    <property type="match status" value="1"/>
</dbReference>
<evidence type="ECO:0000313" key="4">
    <source>
        <dbReference type="EMBL" id="QTD49067.1"/>
    </source>
</evidence>
<dbReference type="InterPro" id="IPR011051">
    <property type="entry name" value="RmlC_Cupin_sf"/>
</dbReference>
<dbReference type="SUPFAM" id="SSF51182">
    <property type="entry name" value="RmlC-like cupins"/>
    <property type="match status" value="1"/>
</dbReference>
<dbReference type="PANTHER" id="PTHR43212:SF3">
    <property type="entry name" value="QUERCETIN 2,3-DIOXYGENASE"/>
    <property type="match status" value="1"/>
</dbReference>
<name>A0A8A4THT8_SULCO</name>
<evidence type="ECO:0000256" key="2">
    <source>
        <dbReference type="RuleBase" id="RU003457"/>
    </source>
</evidence>
<gene>
    <name evidence="4" type="ORF">J3U87_26065</name>
</gene>
<dbReference type="KEGG" id="scor:J3U87_26065"/>
<comment type="similarity">
    <text evidence="1 2">Belongs to the pirin family.</text>
</comment>
<dbReference type="AlphaFoldDB" id="A0A8A4THT8"/>
<sequence>MKVLERDRLPLGGFGGLTEHRLVMDPRVFGPGKTPQSWAGLGHFVYLADARFQPKGETGMHPHREVDVISVMIEGRLAHEGTLEHGRMLDHHEVQVQRAGGEGFLHNEVNPDTEENRMLQLWVAPETLGEPAGYKTYAVEKGGIRRVYGGPADQTETYPARTTIDVGFLAANEEHRGSGPFLIYLFQGQALIDGEPVPENVLVRSEDLRLKATSDLRFVLIQAA</sequence>
<keyword evidence="5" id="KW-1185">Reference proteome</keyword>
<dbReference type="EMBL" id="CP071793">
    <property type="protein sequence ID" value="QTD49067.1"/>
    <property type="molecule type" value="Genomic_DNA"/>
</dbReference>
<evidence type="ECO:0000313" key="5">
    <source>
        <dbReference type="Proteomes" id="UP000663929"/>
    </source>
</evidence>
<dbReference type="Proteomes" id="UP000663929">
    <property type="component" value="Chromosome"/>
</dbReference>
<dbReference type="RefSeq" id="WP_237378713.1">
    <property type="nucleotide sequence ID" value="NZ_CP071793.1"/>
</dbReference>
<dbReference type="PANTHER" id="PTHR43212">
    <property type="entry name" value="QUERCETIN 2,3-DIOXYGENASE"/>
    <property type="match status" value="1"/>
</dbReference>
<dbReference type="InterPro" id="IPR014710">
    <property type="entry name" value="RmlC-like_jellyroll"/>
</dbReference>
<organism evidence="4 5">
    <name type="scientific">Sulfidibacter corallicola</name>
    <dbReference type="NCBI Taxonomy" id="2818388"/>
    <lineage>
        <taxon>Bacteria</taxon>
        <taxon>Pseudomonadati</taxon>
        <taxon>Acidobacteriota</taxon>
        <taxon>Holophagae</taxon>
        <taxon>Acanthopleuribacterales</taxon>
        <taxon>Acanthopleuribacteraceae</taxon>
        <taxon>Sulfidibacter</taxon>
    </lineage>
</organism>
<evidence type="ECO:0000259" key="3">
    <source>
        <dbReference type="Pfam" id="PF02678"/>
    </source>
</evidence>
<feature type="domain" description="Pirin N-terminal" evidence="3">
    <location>
        <begin position="56"/>
        <end position="123"/>
    </location>
</feature>
<dbReference type="InterPro" id="IPR003829">
    <property type="entry name" value="Pirin_N_dom"/>
</dbReference>
<dbReference type="InterPro" id="IPR012093">
    <property type="entry name" value="Pirin"/>
</dbReference>